<dbReference type="RefSeq" id="WP_226592537.1">
    <property type="nucleotide sequence ID" value="NZ_BLAY01000234.1"/>
</dbReference>
<keyword evidence="1" id="KW-1133">Transmembrane helix</keyword>
<organism evidence="2 3">
    <name type="scientific">Microseira wollei NIES-4236</name>
    <dbReference type="NCBI Taxonomy" id="2530354"/>
    <lineage>
        <taxon>Bacteria</taxon>
        <taxon>Bacillati</taxon>
        <taxon>Cyanobacteriota</taxon>
        <taxon>Cyanophyceae</taxon>
        <taxon>Oscillatoriophycideae</taxon>
        <taxon>Aerosakkonematales</taxon>
        <taxon>Aerosakkonemataceae</taxon>
        <taxon>Microseira</taxon>
    </lineage>
</organism>
<keyword evidence="3" id="KW-1185">Reference proteome</keyword>
<dbReference type="AlphaFoldDB" id="A0AAV3XPE0"/>
<feature type="transmembrane region" description="Helical" evidence="1">
    <location>
        <begin position="50"/>
        <end position="68"/>
    </location>
</feature>
<comment type="caution">
    <text evidence="2">The sequence shown here is derived from an EMBL/GenBank/DDBJ whole genome shotgun (WGS) entry which is preliminary data.</text>
</comment>
<name>A0AAV3XPE0_9CYAN</name>
<dbReference type="Proteomes" id="UP001050975">
    <property type="component" value="Unassembled WGS sequence"/>
</dbReference>
<keyword evidence="1" id="KW-0812">Transmembrane</keyword>
<gene>
    <name evidence="2" type="ORF">MiSe_84060</name>
</gene>
<accession>A0AAV3XPE0</accession>
<dbReference type="EMBL" id="BLAY01000234">
    <property type="protein sequence ID" value="GET43581.1"/>
    <property type="molecule type" value="Genomic_DNA"/>
</dbReference>
<evidence type="ECO:0000313" key="3">
    <source>
        <dbReference type="Proteomes" id="UP001050975"/>
    </source>
</evidence>
<reference evidence="2" key="1">
    <citation type="submission" date="2019-10" db="EMBL/GenBank/DDBJ databases">
        <title>Draft genome sequece of Microseira wollei NIES-4236.</title>
        <authorList>
            <person name="Yamaguchi H."/>
            <person name="Suzuki S."/>
            <person name="Kawachi M."/>
        </authorList>
    </citation>
    <scope>NUCLEOTIDE SEQUENCE</scope>
    <source>
        <strain evidence="2">NIES-4236</strain>
    </source>
</reference>
<proteinExistence type="predicted"/>
<evidence type="ECO:0000256" key="1">
    <source>
        <dbReference type="SAM" id="Phobius"/>
    </source>
</evidence>
<keyword evidence="1" id="KW-0472">Membrane</keyword>
<evidence type="ECO:0000313" key="2">
    <source>
        <dbReference type="EMBL" id="GET43581.1"/>
    </source>
</evidence>
<sequence>MSYTTGERVTSLYLDKKIAKFGDSVYQFRNITGFKVSEVKKIKISNVLPNKYLLVIYAVGFVLVNIANIGAAKILGMGLLLLAVSGLIANSLDLQTEPKEYKLEMSFNSGEKKEFIINDTDFKEDVVLALYKFMESSNEEAYFTINFHNQSIDQSLKYEDRSTSVIAPGGHLVSDSTVVGNLSSVAKDISVTIPKR</sequence>
<protein>
    <submittedName>
        <fullName evidence="2">Uncharacterized protein</fullName>
    </submittedName>
</protein>